<reference evidence="2 3" key="1">
    <citation type="submission" date="2016-10" db="EMBL/GenBank/DDBJ databases">
        <title>Genome sequence of the ascomycete fungus Penicillium subrubescens.</title>
        <authorList>
            <person name="De Vries R.P."/>
            <person name="Peng M."/>
            <person name="Dilokpimol A."/>
            <person name="Hilden K."/>
            <person name="Makela M.R."/>
            <person name="Grigoriev I."/>
            <person name="Riley R."/>
            <person name="Granchi Z."/>
        </authorList>
    </citation>
    <scope>NUCLEOTIDE SEQUENCE [LARGE SCALE GENOMIC DNA]</scope>
    <source>
        <strain evidence="2 3">CBS 132785</strain>
    </source>
</reference>
<comment type="caution">
    <text evidence="2">The sequence shown here is derived from an EMBL/GenBank/DDBJ whole genome shotgun (WGS) entry which is preliminary data.</text>
</comment>
<organism evidence="2 3">
    <name type="scientific">Penicillium subrubescens</name>
    <dbReference type="NCBI Taxonomy" id="1316194"/>
    <lineage>
        <taxon>Eukaryota</taxon>
        <taxon>Fungi</taxon>
        <taxon>Dikarya</taxon>
        <taxon>Ascomycota</taxon>
        <taxon>Pezizomycotina</taxon>
        <taxon>Eurotiomycetes</taxon>
        <taxon>Eurotiomycetidae</taxon>
        <taxon>Eurotiales</taxon>
        <taxon>Aspergillaceae</taxon>
        <taxon>Penicillium</taxon>
    </lineage>
</organism>
<evidence type="ECO:0000313" key="2">
    <source>
        <dbReference type="EMBL" id="OKO98054.1"/>
    </source>
</evidence>
<dbReference type="InterPro" id="IPR000719">
    <property type="entry name" value="Prot_kinase_dom"/>
</dbReference>
<dbReference type="GO" id="GO:0005524">
    <property type="term" value="F:ATP binding"/>
    <property type="evidence" value="ECO:0007669"/>
    <property type="project" value="InterPro"/>
</dbReference>
<dbReference type="InterPro" id="IPR008271">
    <property type="entry name" value="Ser/Thr_kinase_AS"/>
</dbReference>
<dbReference type="STRING" id="1316194.A0A1Q5TCV3"/>
<dbReference type="EMBL" id="MNBE01000682">
    <property type="protein sequence ID" value="OKO98054.1"/>
    <property type="molecule type" value="Genomic_DNA"/>
</dbReference>
<name>A0A1Q5TCV3_9EURO</name>
<proteinExistence type="predicted"/>
<dbReference type="AlphaFoldDB" id="A0A1Q5TCV3"/>
<feature type="domain" description="Protein kinase" evidence="1">
    <location>
        <begin position="774"/>
        <end position="1129"/>
    </location>
</feature>
<dbReference type="InterPro" id="IPR051681">
    <property type="entry name" value="Ser/Thr_Kinases-Pseudokinases"/>
</dbReference>
<dbReference type="Proteomes" id="UP000186955">
    <property type="component" value="Unassembled WGS sequence"/>
</dbReference>
<dbReference type="PANTHER" id="PTHR44329">
    <property type="entry name" value="SERINE/THREONINE-PROTEIN KINASE TNNI3K-RELATED"/>
    <property type="match status" value="1"/>
</dbReference>
<protein>
    <recommendedName>
        <fullName evidence="1">Protein kinase domain-containing protein</fullName>
    </recommendedName>
</protein>
<dbReference type="SUPFAM" id="SSF56112">
    <property type="entry name" value="Protein kinase-like (PK-like)"/>
    <property type="match status" value="1"/>
</dbReference>
<dbReference type="PROSITE" id="PS00108">
    <property type="entry name" value="PROTEIN_KINASE_ST"/>
    <property type="match status" value="1"/>
</dbReference>
<evidence type="ECO:0000259" key="1">
    <source>
        <dbReference type="PROSITE" id="PS50011"/>
    </source>
</evidence>
<evidence type="ECO:0000313" key="3">
    <source>
        <dbReference type="Proteomes" id="UP000186955"/>
    </source>
</evidence>
<dbReference type="GO" id="GO:0004674">
    <property type="term" value="F:protein serine/threonine kinase activity"/>
    <property type="evidence" value="ECO:0007669"/>
    <property type="project" value="TreeGrafter"/>
</dbReference>
<gene>
    <name evidence="2" type="ORF">PENSUB_9634</name>
</gene>
<dbReference type="Gene3D" id="1.10.510.10">
    <property type="entry name" value="Transferase(Phosphotransferase) domain 1"/>
    <property type="match status" value="1"/>
</dbReference>
<keyword evidence="3" id="KW-1185">Reference proteome</keyword>
<dbReference type="Pfam" id="PF00069">
    <property type="entry name" value="Pkinase"/>
    <property type="match status" value="1"/>
</dbReference>
<dbReference type="InterPro" id="IPR011009">
    <property type="entry name" value="Kinase-like_dom_sf"/>
</dbReference>
<dbReference type="SMART" id="SM00220">
    <property type="entry name" value="S_TKc"/>
    <property type="match status" value="1"/>
</dbReference>
<dbReference type="PROSITE" id="PS50011">
    <property type="entry name" value="PROTEIN_KINASE_DOM"/>
    <property type="match status" value="1"/>
</dbReference>
<accession>A0A1Q5TCV3</accession>
<sequence length="1146" mass="129486">MTANASELPGQEAAPFSLTMEVEEDVELEIETFVRFKRRGEYERAEEIFQQTLSAHLSLFPVIAEYADLLLVQEKYRMLSEFLDIQIQYMEPVLEEEEVELLRIMRSLAHLYTEGSLRSALKQAKASWDYMYSRSTKIPFGTLPGDVEIHIFELYIRIMVFALKNSNWVTLDKMKCPWALEESPHCGFVRWYSILSSNGHIWSASQVLVLLLEALPLFSSLDGSVLFDKHCFGEIPSEEALCEFRELDWVIACSVSFSRAQALLDLTLILYPNNDKWRGIFEVALGYHQAAKFLTTITSRHDMRSLPCFKCYVQGIQFERVQETLINQGPDYQGSSINLASLLDLQLRDHGNLIGFIQSFDLCATLIRTFIVGHCAQVMKTDLSSTADSFLPVSHPMKWMTQIWDLIQVLEGRFRDSLQNIISGKKSAFGQFADLRLLVPGSFDIPAYIRAVHTIQKTLAVQPCESRQELLLSNSYFEEKIKVLLEPVSMISLSELVELADLVLVKTRKSIGADESATEIKQIATDQAGKLSHDPSFTRKSPTPNIDAAMEAGAKHGGALAESSIKASSQLPGEAFSNLQNSIQSPLTGNYSARDQTQKTAKESANDEVSISYIEFCKGLRADLKKCFEQCDRTTPKFAPRGTAETLLRGLKLLQFFNCLSLPEVAIQALDPPYEETLARRLSEKRLHDFLAILIYSECEIEAVQHFVINLLVRESWAAERCSLPTSGETLMELFEDTIATDKFLTQQAIFCPAVLVVGMEVLIPNVEGRRLPYVKEQIIGKGSFGTVFKTAIAEGHIHDPYFNDFTRWTTQVARKDFNIRTDLESRRSTAAHEIMTTILSLRKENDNVLTSLGAFCIGSLTYSLFMPLATYNLGQYMMVSQPMRPDSRNQRVAFIKNAQGLANGLDFLHTRLKTKEGDDLVCYHVDLKPENILLIFSEKTPGDDICTWKISDFAMSYVKYRRQGEEQGTVIDLRSRFTRNLEQNSQDSPASRAEGRLGEATCLAPECMETFPIISTSSDVWSLGCVISIVFTYLDDGAQGVTKYAAKRAAHSKANGCDRFFIRGRNNPRPHPAIKTWHSQLIKRAKNRSRGEGKEVELILRFLENDVFQEQSKRCDARSLEQKLSKALGTYEELELSIDQGRHSR</sequence>